<keyword evidence="3" id="KW-1185">Reference proteome</keyword>
<dbReference type="InterPro" id="IPR036188">
    <property type="entry name" value="FAD/NAD-bd_sf"/>
</dbReference>
<gene>
    <name evidence="2" type="ORF">LY89DRAFT_779643</name>
</gene>
<name>A0A194XHN9_MOLSC</name>
<dbReference type="KEGG" id="psco:LY89DRAFT_779643"/>
<dbReference type="GeneID" id="28832040"/>
<evidence type="ECO:0000313" key="3">
    <source>
        <dbReference type="Proteomes" id="UP000070700"/>
    </source>
</evidence>
<dbReference type="InterPro" id="IPR006076">
    <property type="entry name" value="FAD-dep_OxRdtase"/>
</dbReference>
<dbReference type="GO" id="GO:0005737">
    <property type="term" value="C:cytoplasm"/>
    <property type="evidence" value="ECO:0007669"/>
    <property type="project" value="TreeGrafter"/>
</dbReference>
<dbReference type="SUPFAM" id="SSF51905">
    <property type="entry name" value="FAD/NAD(P)-binding domain"/>
    <property type="match status" value="1"/>
</dbReference>
<evidence type="ECO:0000259" key="1">
    <source>
        <dbReference type="Pfam" id="PF01266"/>
    </source>
</evidence>
<dbReference type="Proteomes" id="UP000070700">
    <property type="component" value="Unassembled WGS sequence"/>
</dbReference>
<dbReference type="AlphaFoldDB" id="A0A194XHN9"/>
<evidence type="ECO:0000313" key="2">
    <source>
        <dbReference type="EMBL" id="KUJ19730.1"/>
    </source>
</evidence>
<dbReference type="Gene3D" id="3.30.9.10">
    <property type="entry name" value="D-Amino Acid Oxidase, subunit A, domain 2"/>
    <property type="match status" value="1"/>
</dbReference>
<feature type="domain" description="FAD dependent oxidoreductase" evidence="1">
    <location>
        <begin position="42"/>
        <end position="423"/>
    </location>
</feature>
<accession>A0A194XHN9</accession>
<dbReference type="InParanoid" id="A0A194XHN9"/>
<sequence length="461" mass="50249">MGSNEPVSKPFPSKESITPFWRTELHELDDHRTTEELPESCDILIIGAGYAGITAAYHLLCNEETAPSAKPSVVLLEARQACSGATGRNGGHLRPSVYSRLTKWIKKYGLEAAEELAKFEFDHIRAVADVVKKEKIDCDFKLSRSFDIHTEPEVAAAAKKDYLELKKAGIAKTTIDDIVFTDGDDAEQVSGVKGCVACVETSAGQVWPYKLMMGLLSRAVSQGLNLQTHTPCTSITPSPITAGKWIATTPRGTITASKTIIATNGYTSALLPEYSTKIYPAKGICCRIVCPPSFTPPKLSSTYVLRLGNGSGDYLIQREDGSIIVGGARPNYISNTSSWLSNTDDSTLIPNAASYFDTYMQDNFAGWEESGAYVERIWTGIMGYNADENPSVGEVPGRDGMFVAAGFEGHGMPVIFLTMKGVAEMVGRGKRFEETGIPRMYKTTRERLESDYNVLVRGEGK</sequence>
<dbReference type="STRING" id="149040.A0A194XHN9"/>
<dbReference type="RefSeq" id="XP_018074085.1">
    <property type="nucleotide sequence ID" value="XM_018222314.1"/>
</dbReference>
<reference evidence="2 3" key="1">
    <citation type="submission" date="2015-10" db="EMBL/GenBank/DDBJ databases">
        <title>Full genome of DAOMC 229536 Phialocephala scopiformis, a fungal endophyte of spruce producing the potent anti-insectan compound rugulosin.</title>
        <authorList>
            <consortium name="DOE Joint Genome Institute"/>
            <person name="Walker A.K."/>
            <person name="Frasz S.L."/>
            <person name="Seifert K.A."/>
            <person name="Miller J.D."/>
            <person name="Mondo S.J."/>
            <person name="Labutti K."/>
            <person name="Lipzen A."/>
            <person name="Dockter R."/>
            <person name="Kennedy M."/>
            <person name="Grigoriev I.V."/>
            <person name="Spatafora J.W."/>
        </authorList>
    </citation>
    <scope>NUCLEOTIDE SEQUENCE [LARGE SCALE GENOMIC DNA]</scope>
    <source>
        <strain evidence="2 3">CBS 120377</strain>
    </source>
</reference>
<dbReference type="EMBL" id="KQ947410">
    <property type="protein sequence ID" value="KUJ19730.1"/>
    <property type="molecule type" value="Genomic_DNA"/>
</dbReference>
<dbReference type="Gene3D" id="3.50.50.60">
    <property type="entry name" value="FAD/NAD(P)-binding domain"/>
    <property type="match status" value="1"/>
</dbReference>
<protein>
    <submittedName>
        <fullName evidence="2">FAD dependent oxidoreductase</fullName>
    </submittedName>
</protein>
<dbReference type="PANTHER" id="PTHR13847:SF279">
    <property type="entry name" value="FAD DEPENDENT OXIDOREDUCTASE DOMAIN-CONTAINING PROTEIN-RELATED"/>
    <property type="match status" value="1"/>
</dbReference>
<dbReference type="Pfam" id="PF01266">
    <property type="entry name" value="DAO"/>
    <property type="match status" value="1"/>
</dbReference>
<dbReference type="OrthoDB" id="429143at2759"/>
<proteinExistence type="predicted"/>
<dbReference type="PANTHER" id="PTHR13847">
    <property type="entry name" value="SARCOSINE DEHYDROGENASE-RELATED"/>
    <property type="match status" value="1"/>
</dbReference>
<organism evidence="2 3">
    <name type="scientific">Mollisia scopiformis</name>
    <name type="common">Conifer needle endophyte fungus</name>
    <name type="synonym">Phialocephala scopiformis</name>
    <dbReference type="NCBI Taxonomy" id="149040"/>
    <lineage>
        <taxon>Eukaryota</taxon>
        <taxon>Fungi</taxon>
        <taxon>Dikarya</taxon>
        <taxon>Ascomycota</taxon>
        <taxon>Pezizomycotina</taxon>
        <taxon>Leotiomycetes</taxon>
        <taxon>Helotiales</taxon>
        <taxon>Mollisiaceae</taxon>
        <taxon>Mollisia</taxon>
    </lineage>
</organism>